<dbReference type="InterPro" id="IPR024079">
    <property type="entry name" value="MetalloPept_cat_dom_sf"/>
</dbReference>
<reference evidence="10 11" key="1">
    <citation type="submission" date="2019-04" db="EMBL/GenBank/DDBJ databases">
        <title>The sequence and de novo assembly of Takifugu bimaculatus genome using PacBio and Hi-C technologies.</title>
        <authorList>
            <person name="Xu P."/>
            <person name="Liu B."/>
            <person name="Zhou Z."/>
        </authorList>
    </citation>
    <scope>NUCLEOTIDE SEQUENCE [LARGE SCALE GENOMIC DNA]</scope>
    <source>
        <strain evidence="10">TB-2018</strain>
        <tissue evidence="10">Muscle</tissue>
    </source>
</reference>
<dbReference type="GO" id="GO:0046872">
    <property type="term" value="F:metal ion binding"/>
    <property type="evidence" value="ECO:0007669"/>
    <property type="project" value="UniProtKB-KW"/>
</dbReference>
<evidence type="ECO:0000256" key="5">
    <source>
        <dbReference type="ARBA" id="ARBA00022833"/>
    </source>
</evidence>
<keyword evidence="7" id="KW-1133">Transmembrane helix</keyword>
<keyword evidence="7" id="KW-0812">Transmembrane</keyword>
<dbReference type="PROSITE" id="PS51885">
    <property type="entry name" value="NEPRILYSIN"/>
    <property type="match status" value="1"/>
</dbReference>
<feature type="domain" description="Peptidase M13 C-terminal" evidence="8">
    <location>
        <begin position="603"/>
        <end position="710"/>
    </location>
</feature>
<dbReference type="PANTHER" id="PTHR11733">
    <property type="entry name" value="ZINC METALLOPROTEASE FAMILY M13 NEPRILYSIN-RELATED"/>
    <property type="match status" value="1"/>
</dbReference>
<protein>
    <recommendedName>
        <fullName evidence="12">Peptidase M13 N-terminal domain-containing protein</fullName>
    </recommendedName>
</protein>
<keyword evidence="5" id="KW-0862">Zinc</keyword>
<evidence type="ECO:0000259" key="8">
    <source>
        <dbReference type="Pfam" id="PF01431"/>
    </source>
</evidence>
<evidence type="ECO:0000256" key="3">
    <source>
        <dbReference type="ARBA" id="ARBA00022723"/>
    </source>
</evidence>
<dbReference type="GO" id="GO:0004222">
    <property type="term" value="F:metalloendopeptidase activity"/>
    <property type="evidence" value="ECO:0007669"/>
    <property type="project" value="InterPro"/>
</dbReference>
<dbReference type="Pfam" id="PF01431">
    <property type="entry name" value="Peptidase_M13"/>
    <property type="match status" value="2"/>
</dbReference>
<dbReference type="GO" id="GO:0005886">
    <property type="term" value="C:plasma membrane"/>
    <property type="evidence" value="ECO:0007669"/>
    <property type="project" value="TreeGrafter"/>
</dbReference>
<accession>A0A4Z2BW78</accession>
<evidence type="ECO:0000256" key="7">
    <source>
        <dbReference type="SAM" id="Phobius"/>
    </source>
</evidence>
<evidence type="ECO:0000256" key="4">
    <source>
        <dbReference type="ARBA" id="ARBA00022801"/>
    </source>
</evidence>
<keyword evidence="11" id="KW-1185">Reference proteome</keyword>
<feature type="transmembrane region" description="Helical" evidence="7">
    <location>
        <begin position="20"/>
        <end position="42"/>
    </location>
</feature>
<evidence type="ECO:0000259" key="9">
    <source>
        <dbReference type="Pfam" id="PF05649"/>
    </source>
</evidence>
<keyword evidence="6" id="KW-0482">Metalloprotease</keyword>
<dbReference type="SUPFAM" id="SSF55486">
    <property type="entry name" value="Metalloproteases ('zincins'), catalytic domain"/>
    <property type="match status" value="2"/>
</dbReference>
<evidence type="ECO:0000256" key="1">
    <source>
        <dbReference type="ARBA" id="ARBA00001947"/>
    </source>
</evidence>
<dbReference type="Gene3D" id="1.10.1380.10">
    <property type="entry name" value="Neutral endopeptidase , domain2"/>
    <property type="match status" value="1"/>
</dbReference>
<dbReference type="Gene3D" id="3.40.390.10">
    <property type="entry name" value="Collagenase (Catalytic Domain)"/>
    <property type="match status" value="1"/>
</dbReference>
<dbReference type="EMBL" id="SWLE01000009">
    <property type="protein sequence ID" value="TNM96443.1"/>
    <property type="molecule type" value="Genomic_DNA"/>
</dbReference>
<keyword evidence="7" id="KW-0472">Membrane</keyword>
<sequence length="744" mass="84920">MELEHLGGGGGKPEKSNTRLYKIALAVCACLCAVLLLALIVVSQKSSQEEFCLSPECIEAVRSTGPLTPATTSTRSPAARWIKENPIPEDFSSYGIYPWLRQEVDIRLKELLEAPSEASELEAVRKAKTLYRSCMNETILEKLDSKPMLKTLKQPEFRWPVVGDGLGGEYQWSAGQWSLLKTLADMRNLHSKSVLIRLYVSPDNKNSSYYVIKLDQASLSLPSREDYTTNSSSAQAYRAALLSLMVDVAVMLGAPEKAAQAQMEQALAFETKLAHILVPYENRTSESMYNRYSISRLHRHIPEFDWLGFIKRVVETKEDKSRSISSSEHVIVRVPQYFKDLFKIINNTDPRVVANYVQWRTVFSRITTLSRRFLYRYLDFARVTTGTTSLTPRWDKCVNYVENSLAYATGRIFVDKHFQEDKKIMMEELIEGVRWAFIDILEKENDWMDPPTKKKAIEKAHAVLAKVGYPEFILNDTYLNEDLKKLVFSEKDYYGNVMQTLKFIGQSDLAGLRKTVPRTEWFTNPTTVNAFYSSSTNQIRFPAGELQKPFFWDKQYPRSLSYGAIGVIVGHELTHGFDSNGKNSPPVKETPVTIKCDFSDAVFQTGRKYDSNGNLDQWWSNSSITAFNEKTQCMIDQYNDYFWEKAGLNVRGKRTLAENIADNGGIREAFRAYRRWVDTSRGGTEEPQLPGVGLNNNQLFFLSYAHGHRINEQLRGVLESLQLPRVISYESRRSIVPGVVTWEL</sequence>
<dbReference type="Pfam" id="PF05649">
    <property type="entry name" value="Peptidase_M13_N"/>
    <property type="match status" value="1"/>
</dbReference>
<gene>
    <name evidence="10" type="ORF">fugu_016104</name>
</gene>
<dbReference type="CDD" id="cd08662">
    <property type="entry name" value="M13"/>
    <property type="match status" value="1"/>
</dbReference>
<comment type="caution">
    <text evidence="10">The sequence shown here is derived from an EMBL/GenBank/DDBJ whole genome shotgun (WGS) entry which is preliminary data.</text>
</comment>
<dbReference type="InterPro" id="IPR000718">
    <property type="entry name" value="Peptidase_M13"/>
</dbReference>
<dbReference type="InterPro" id="IPR042089">
    <property type="entry name" value="Peptidase_M13_dom_2"/>
</dbReference>
<dbReference type="AlphaFoldDB" id="A0A4Z2BW78"/>
<proteinExistence type="predicted"/>
<evidence type="ECO:0000256" key="2">
    <source>
        <dbReference type="ARBA" id="ARBA00022670"/>
    </source>
</evidence>
<dbReference type="InterPro" id="IPR018497">
    <property type="entry name" value="Peptidase_M13_C"/>
</dbReference>
<dbReference type="Proteomes" id="UP000516260">
    <property type="component" value="Chromosome 17"/>
</dbReference>
<feature type="domain" description="Peptidase M13 N-terminal" evidence="9">
    <location>
        <begin position="80"/>
        <end position="470"/>
    </location>
</feature>
<keyword evidence="4" id="KW-0378">Hydrolase</keyword>
<evidence type="ECO:0000256" key="6">
    <source>
        <dbReference type="ARBA" id="ARBA00023049"/>
    </source>
</evidence>
<evidence type="ECO:0000313" key="10">
    <source>
        <dbReference type="EMBL" id="TNM96443.1"/>
    </source>
</evidence>
<organism evidence="10 11">
    <name type="scientific">Takifugu bimaculatus</name>
    <dbReference type="NCBI Taxonomy" id="433685"/>
    <lineage>
        <taxon>Eukaryota</taxon>
        <taxon>Metazoa</taxon>
        <taxon>Chordata</taxon>
        <taxon>Craniata</taxon>
        <taxon>Vertebrata</taxon>
        <taxon>Euteleostomi</taxon>
        <taxon>Actinopterygii</taxon>
        <taxon>Neopterygii</taxon>
        <taxon>Teleostei</taxon>
        <taxon>Neoteleostei</taxon>
        <taxon>Acanthomorphata</taxon>
        <taxon>Eupercaria</taxon>
        <taxon>Tetraodontiformes</taxon>
        <taxon>Tetradontoidea</taxon>
        <taxon>Tetraodontidae</taxon>
        <taxon>Takifugu</taxon>
    </lineage>
</organism>
<keyword evidence="2" id="KW-0645">Protease</keyword>
<evidence type="ECO:0008006" key="12">
    <source>
        <dbReference type="Google" id="ProtNLM"/>
    </source>
</evidence>
<keyword evidence="3" id="KW-0479">Metal-binding</keyword>
<comment type="cofactor">
    <cofactor evidence="1">
        <name>Zn(2+)</name>
        <dbReference type="ChEBI" id="CHEBI:29105"/>
    </cofactor>
</comment>
<feature type="domain" description="Peptidase M13 C-terminal" evidence="8">
    <location>
        <begin position="529"/>
        <end position="583"/>
    </location>
</feature>
<dbReference type="PRINTS" id="PR00786">
    <property type="entry name" value="NEPRILYSIN"/>
</dbReference>
<dbReference type="GO" id="GO:0016485">
    <property type="term" value="P:protein processing"/>
    <property type="evidence" value="ECO:0007669"/>
    <property type="project" value="TreeGrafter"/>
</dbReference>
<name>A0A4Z2BW78_9TELE</name>
<dbReference type="PANTHER" id="PTHR11733:SF133">
    <property type="entry name" value="PHOSPHATE-REGULATING NEUTRAL ENDOPEPTIDASE PHEX"/>
    <property type="match status" value="1"/>
</dbReference>
<dbReference type="InterPro" id="IPR008753">
    <property type="entry name" value="Peptidase_M13_N"/>
</dbReference>
<evidence type="ECO:0000313" key="11">
    <source>
        <dbReference type="Proteomes" id="UP000516260"/>
    </source>
</evidence>